<keyword evidence="1" id="KW-0597">Phosphoprotein</keyword>
<evidence type="ECO:0000256" key="3">
    <source>
        <dbReference type="ARBA" id="ARBA00022722"/>
    </source>
</evidence>
<dbReference type="InterPro" id="IPR008201">
    <property type="entry name" value="HepT-like"/>
</dbReference>
<dbReference type="EMBL" id="LCPE01000025">
    <property type="protein sequence ID" value="KKU92832.1"/>
    <property type="molecule type" value="Genomic_DNA"/>
</dbReference>
<dbReference type="PANTHER" id="PTHR34139:SF1">
    <property type="entry name" value="RNASE MJ1380-RELATED"/>
    <property type="match status" value="1"/>
</dbReference>
<proteinExistence type="predicted"/>
<dbReference type="GO" id="GO:0000166">
    <property type="term" value="F:nucleotide binding"/>
    <property type="evidence" value="ECO:0007669"/>
    <property type="project" value="UniProtKB-KW"/>
</dbReference>
<keyword evidence="3" id="KW-0540">Nuclease</keyword>
<dbReference type="AlphaFoldDB" id="A0A0G1UF69"/>
<evidence type="ECO:0000313" key="6">
    <source>
        <dbReference type="EMBL" id="KKU92832.1"/>
    </source>
</evidence>
<evidence type="ECO:0000256" key="2">
    <source>
        <dbReference type="ARBA" id="ARBA00022649"/>
    </source>
</evidence>
<dbReference type="GO" id="GO:0110001">
    <property type="term" value="C:toxin-antitoxin complex"/>
    <property type="evidence" value="ECO:0007669"/>
    <property type="project" value="InterPro"/>
</dbReference>
<keyword evidence="4" id="KW-0547">Nucleotide-binding</keyword>
<keyword evidence="5" id="KW-0378">Hydrolase</keyword>
<accession>A0A0G1UF69</accession>
<evidence type="ECO:0000256" key="1">
    <source>
        <dbReference type="ARBA" id="ARBA00022553"/>
    </source>
</evidence>
<dbReference type="InterPro" id="IPR051813">
    <property type="entry name" value="HepT_RNase_toxin"/>
</dbReference>
<dbReference type="GO" id="GO:0016787">
    <property type="term" value="F:hydrolase activity"/>
    <property type="evidence" value="ECO:0007669"/>
    <property type="project" value="UniProtKB-KW"/>
</dbReference>
<dbReference type="Proteomes" id="UP000034877">
    <property type="component" value="Unassembled WGS sequence"/>
</dbReference>
<gene>
    <name evidence="6" type="ORF">UY22_C0025G0013</name>
</gene>
<keyword evidence="2" id="KW-1277">Toxin-antitoxin system</keyword>
<dbReference type="PATRIC" id="fig|1618365.3.peg.640"/>
<sequence>MAKHNDLVYLEHVMDAIGKIEEYITGIDEAKFKSTSLIQDGVIRQIEIIGEALRNVSREFREKYSYLPWDDAIGMRDKLIHDYMGVDLEKVWETATLDIPRLKDWVGQIIEANNQIDITSTMRYRDSKNG</sequence>
<comment type="caution">
    <text evidence="6">The sequence shown here is derived from an EMBL/GenBank/DDBJ whole genome shotgun (WGS) entry which is preliminary data.</text>
</comment>
<dbReference type="Pfam" id="PF01934">
    <property type="entry name" value="HepT-like"/>
    <property type="match status" value="1"/>
</dbReference>
<protein>
    <recommendedName>
        <fullName evidence="8">DUF86 domain-containing protein</fullName>
    </recommendedName>
</protein>
<reference evidence="6 7" key="1">
    <citation type="journal article" date="2015" name="Nature">
        <title>rRNA introns, odd ribosomes, and small enigmatic genomes across a large radiation of phyla.</title>
        <authorList>
            <person name="Brown C.T."/>
            <person name="Hug L.A."/>
            <person name="Thomas B.C."/>
            <person name="Sharon I."/>
            <person name="Castelle C.J."/>
            <person name="Singh A."/>
            <person name="Wilkins M.J."/>
            <person name="Williams K.H."/>
            <person name="Banfield J.F."/>
        </authorList>
    </citation>
    <scope>NUCLEOTIDE SEQUENCE [LARGE SCALE GENOMIC DNA]</scope>
</reference>
<evidence type="ECO:0000256" key="5">
    <source>
        <dbReference type="ARBA" id="ARBA00022801"/>
    </source>
</evidence>
<evidence type="ECO:0000256" key="4">
    <source>
        <dbReference type="ARBA" id="ARBA00022741"/>
    </source>
</evidence>
<evidence type="ECO:0008006" key="8">
    <source>
        <dbReference type="Google" id="ProtNLM"/>
    </source>
</evidence>
<name>A0A0G1UF69_9BACT</name>
<organism evidence="6 7">
    <name type="scientific">Candidatus Amesbacteria bacterium GW2011_GWC1_48_10</name>
    <dbReference type="NCBI Taxonomy" id="1618365"/>
    <lineage>
        <taxon>Bacteria</taxon>
        <taxon>Candidatus Amesiibacteriota</taxon>
    </lineage>
</organism>
<evidence type="ECO:0000313" key="7">
    <source>
        <dbReference type="Proteomes" id="UP000034877"/>
    </source>
</evidence>
<dbReference type="PANTHER" id="PTHR34139">
    <property type="entry name" value="UPF0331 PROTEIN MJ0127"/>
    <property type="match status" value="1"/>
</dbReference>
<dbReference type="GO" id="GO:0004540">
    <property type="term" value="F:RNA nuclease activity"/>
    <property type="evidence" value="ECO:0007669"/>
    <property type="project" value="InterPro"/>
</dbReference>